<dbReference type="SUPFAM" id="SSF102414">
    <property type="entry name" value="Alpha-2,3/8-sialyltransferase CstII"/>
    <property type="match status" value="1"/>
</dbReference>
<evidence type="ECO:0000313" key="1">
    <source>
        <dbReference type="EMBL" id="ECR3230008.1"/>
    </source>
</evidence>
<name>A0A6C7TKS3_CAMCO</name>
<dbReference type="AlphaFoldDB" id="A0A6C7TKS3"/>
<dbReference type="GO" id="GO:0016757">
    <property type="term" value="F:glycosyltransferase activity"/>
    <property type="evidence" value="ECO:0007669"/>
    <property type="project" value="UniProtKB-KW"/>
</dbReference>
<protein>
    <submittedName>
        <fullName evidence="1">Alpha-2,3 sialyltransferase</fullName>
    </submittedName>
</protein>
<dbReference type="Gene3D" id="3.90.1480.10">
    <property type="entry name" value="Alpha-2,3-sialyltransferase"/>
    <property type="match status" value="1"/>
</dbReference>
<keyword evidence="1" id="KW-0808">Transferase</keyword>
<accession>A0A6C7TKS3</accession>
<dbReference type="Pfam" id="PF06002">
    <property type="entry name" value="CST-I"/>
    <property type="match status" value="1"/>
</dbReference>
<dbReference type="EMBL" id="AAKFQD010000017">
    <property type="protein sequence ID" value="ECR3230008.1"/>
    <property type="molecule type" value="Genomic_DNA"/>
</dbReference>
<comment type="caution">
    <text evidence="1">The sequence shown here is derived from an EMBL/GenBank/DDBJ whole genome shotgun (WGS) entry which is preliminary data.</text>
</comment>
<dbReference type="InterPro" id="IPR036715">
    <property type="entry name" value="A-2_3-sialylTrfase_sf"/>
</dbReference>
<keyword evidence="1" id="KW-0328">Glycosyltransferase</keyword>
<gene>
    <name evidence="1" type="ORF">F1P34_03780</name>
</gene>
<reference evidence="1" key="1">
    <citation type="submission" date="2019-09" db="EMBL/GenBank/DDBJ databases">
        <authorList>
            <person name="Ashton P.M."/>
            <person name="Dallman T."/>
            <person name="Nair S."/>
            <person name="De Pinna E."/>
            <person name="Peters T."/>
            <person name="Grant K."/>
        </authorList>
    </citation>
    <scope>NUCLEOTIDE SEQUENCE</scope>
    <source>
        <strain evidence="1">149183</strain>
    </source>
</reference>
<sequence>MIENNAVVVAGNGTSLKEIDYSRLPKEFDVFRCNQFYFEDKYYLGRKVKAAFSFPGVFFEQYYTLNTLMQNKEYYCENIVCKLFPLQHEINQKSLRNFKKIFPLFFPYALDGNEYYFNKLKELNSFINFNFLYDEGLQITTGMYAIACAVACGYKEIYITGIDFYSTQDYAFDIKDKIGLYTLNPSFKIQYLKSHNKETDLEILSFLKQTYNANFFSISPKSPITKYIPLAPKQNYSFDIEEKSSESIKDFLIPSKKAYQNYSRALYLQNNMFYNFIHDCLKFPSALKNYFKNTKKGKIK</sequence>
<dbReference type="InterPro" id="IPR009251">
    <property type="entry name" value="A-2_3-sialyltransferase"/>
</dbReference>
<organism evidence="1">
    <name type="scientific">Campylobacter coli</name>
    <dbReference type="NCBI Taxonomy" id="195"/>
    <lineage>
        <taxon>Bacteria</taxon>
        <taxon>Pseudomonadati</taxon>
        <taxon>Campylobacterota</taxon>
        <taxon>Epsilonproteobacteria</taxon>
        <taxon>Campylobacterales</taxon>
        <taxon>Campylobacteraceae</taxon>
        <taxon>Campylobacter</taxon>
    </lineage>
</organism>
<proteinExistence type="predicted"/>